<dbReference type="PANTHER" id="PTHR48421:SF1">
    <property type="entry name" value="MYCBP-ASSOCIATED PROTEIN"/>
    <property type="match status" value="1"/>
</dbReference>
<evidence type="ECO:0008006" key="3">
    <source>
        <dbReference type="Google" id="ProtNLM"/>
    </source>
</evidence>
<dbReference type="OMA" id="VIRFTWM"/>
<dbReference type="OrthoDB" id="7883113at2759"/>
<keyword evidence="2" id="KW-1185">Reference proteome</keyword>
<name>A0A3B0J407_DROGU</name>
<dbReference type="PANTHER" id="PTHR48421">
    <property type="entry name" value="MYCBP-ASSOCIATED PROTEIN"/>
    <property type="match status" value="1"/>
</dbReference>
<accession>A0A3B0J407</accession>
<sequence length="661" mass="76944">MSTFPINCTDSCQNLLIEGGSSPSCHGRLASGILDDIFDQHLYLGNFQDSDSASEFVCVSQKSASSTKSTVDQRLEYWKHMLRQRRMLQKRLRRATGKEPKQMLFNHPTCIDHRDRETIKRILDQARSRDPTQNKATAPLAALHPCAALLWETRPQRDFVEIIGIPEQIADELLGTDDSKNFPRSNWMGSKLLADRIEEEFPNIQRVLEFYPSIKNLEIVRKRRLGSIPVDHESLGTITDSSVISKSDLNLAETTVLTKINSGCKFQHGCTGVCILINGMHYKPHVPEFSPILERTFCCYPYKHHLRTVMRIENSGTEVIRFTWMRVSSFAYNDTLFDAKDNEFIFDDSAFLLKPGEIHDVSVMFKPRMVAIVKQRWLLAMCPRFFFFRPCALTLNLHGRCSPPKEYLDLLENQIVNSKRRSASFLLHLALPLDQQPYHLVCPYESQLEDREAFNRRNKIFHCSTNSDAEQLKDFFRVNRPLRCYPRWDYSVRMLIDLVCDHEDPQKRLLLFGELTKILARVRGNYYPICKPQELINTKLIYVRGVIASRVEEWEEKVWQLEKQLLKATQQRLQNHNASQKQDNELIFESKINMVLSKEADNIILREPLTKLLSRRLRKMKHFRDSVYIFSYDLLCNAAEDIVSVIESTFQTYGRHNIRIT</sequence>
<gene>
    <name evidence="1" type="ORF">DGUA_6G006610</name>
</gene>
<protein>
    <recommendedName>
        <fullName evidence="3">MYCBP-associated protein</fullName>
    </recommendedName>
</protein>
<dbReference type="EMBL" id="OUUW01000002">
    <property type="protein sequence ID" value="SPP76125.1"/>
    <property type="molecule type" value="Genomic_DNA"/>
</dbReference>
<evidence type="ECO:0000313" key="2">
    <source>
        <dbReference type="Proteomes" id="UP000268350"/>
    </source>
</evidence>
<dbReference type="AlphaFoldDB" id="A0A3B0J407"/>
<organism evidence="1 2">
    <name type="scientific">Drosophila guanche</name>
    <name type="common">Fruit fly</name>
    <dbReference type="NCBI Taxonomy" id="7266"/>
    <lineage>
        <taxon>Eukaryota</taxon>
        <taxon>Metazoa</taxon>
        <taxon>Ecdysozoa</taxon>
        <taxon>Arthropoda</taxon>
        <taxon>Hexapoda</taxon>
        <taxon>Insecta</taxon>
        <taxon>Pterygota</taxon>
        <taxon>Neoptera</taxon>
        <taxon>Endopterygota</taxon>
        <taxon>Diptera</taxon>
        <taxon>Brachycera</taxon>
        <taxon>Muscomorpha</taxon>
        <taxon>Ephydroidea</taxon>
        <taxon>Drosophilidae</taxon>
        <taxon>Drosophila</taxon>
        <taxon>Sophophora</taxon>
    </lineage>
</organism>
<proteinExistence type="predicted"/>
<reference evidence="2" key="1">
    <citation type="submission" date="2018-01" db="EMBL/GenBank/DDBJ databases">
        <authorList>
            <person name="Alioto T."/>
            <person name="Alioto T."/>
        </authorList>
    </citation>
    <scope>NUCLEOTIDE SEQUENCE [LARGE SCALE GENOMIC DNA]</scope>
</reference>
<dbReference type="Pfam" id="PF14646">
    <property type="entry name" value="MYCBPAP"/>
    <property type="match status" value="1"/>
</dbReference>
<dbReference type="InterPro" id="IPR032707">
    <property type="entry name" value="MYCBPAP"/>
</dbReference>
<dbReference type="Proteomes" id="UP000268350">
    <property type="component" value="Unassembled WGS sequence"/>
</dbReference>
<dbReference type="STRING" id="7266.A0A3B0J407"/>
<evidence type="ECO:0000313" key="1">
    <source>
        <dbReference type="EMBL" id="SPP76125.1"/>
    </source>
</evidence>